<feature type="region of interest" description="Disordered" evidence="1">
    <location>
        <begin position="41"/>
        <end position="94"/>
    </location>
</feature>
<dbReference type="RefSeq" id="WP_264790476.1">
    <property type="nucleotide sequence ID" value="NZ_AP026867.1"/>
</dbReference>
<dbReference type="AlphaFoldDB" id="A0A916DWY4"/>
<keyword evidence="3" id="KW-1185">Reference proteome</keyword>
<dbReference type="Proteomes" id="UP001060919">
    <property type="component" value="Chromosome"/>
</dbReference>
<dbReference type="EMBL" id="AP026867">
    <property type="protein sequence ID" value="BDS15312.1"/>
    <property type="molecule type" value="Genomic_DNA"/>
</dbReference>
<evidence type="ECO:0000256" key="1">
    <source>
        <dbReference type="SAM" id="MobiDB-lite"/>
    </source>
</evidence>
<evidence type="ECO:0000313" key="3">
    <source>
        <dbReference type="Proteomes" id="UP001060919"/>
    </source>
</evidence>
<proteinExistence type="predicted"/>
<sequence>MAKKRASKIYEEEKEQLDKRSINTLFADKEDEELMGINAALEKDKKNASSVEEEKEIKSEQTDLLKAQQKRAEAEAANKGISVPPAKAQRDPKMDKDPIEGEDLGLEENDFLLSRKVTELDLEVHNKVNREGLLGSNVRKPRDLVSIFSRGLSTNESPKIDSAYSIENNKILQKEIAAIQLLHNYHSRDNSEKNNARHLFAEIYLEEDLIEEIKADKKAYENEDLIAIIRERL</sequence>
<protein>
    <submittedName>
        <fullName evidence="2">Uncharacterized protein</fullName>
    </submittedName>
</protein>
<reference evidence="2" key="1">
    <citation type="submission" date="2022-09" db="EMBL/GenBank/DDBJ databases">
        <title>Aureispira anguillicida sp. nov., isolated from Leptocephalus of Japanese eel Anguilla japonica.</title>
        <authorList>
            <person name="Yuasa K."/>
            <person name="Mekata T."/>
            <person name="Ikunari K."/>
        </authorList>
    </citation>
    <scope>NUCLEOTIDE SEQUENCE</scope>
    <source>
        <strain evidence="2">EL160426</strain>
    </source>
</reference>
<accession>A0A916DWY4</accession>
<gene>
    <name evidence="2" type="ORF">AsAng_0060960</name>
</gene>
<evidence type="ECO:0000313" key="2">
    <source>
        <dbReference type="EMBL" id="BDS15312.1"/>
    </source>
</evidence>
<name>A0A916DWY4_9BACT</name>
<dbReference type="KEGG" id="aup:AsAng_0060960"/>
<organism evidence="2 3">
    <name type="scientific">Aureispira anguillae</name>
    <dbReference type="NCBI Taxonomy" id="2864201"/>
    <lineage>
        <taxon>Bacteria</taxon>
        <taxon>Pseudomonadati</taxon>
        <taxon>Bacteroidota</taxon>
        <taxon>Saprospiria</taxon>
        <taxon>Saprospirales</taxon>
        <taxon>Saprospiraceae</taxon>
        <taxon>Aureispira</taxon>
    </lineage>
</organism>